<dbReference type="AlphaFoldDB" id="A0A6M8N3E8"/>
<evidence type="ECO:0000313" key="2">
    <source>
        <dbReference type="Proteomes" id="UP000094873"/>
    </source>
</evidence>
<organism evidence="1 2">
    <name type="scientific">Campylobacter ornithocola</name>
    <dbReference type="NCBI Taxonomy" id="1848766"/>
    <lineage>
        <taxon>Bacteria</taxon>
        <taxon>Pseudomonadati</taxon>
        <taxon>Campylobacterota</taxon>
        <taxon>Epsilonproteobacteria</taxon>
        <taxon>Campylobacterales</taxon>
        <taxon>Campylobacteraceae</taxon>
        <taxon>Campylobacter</taxon>
    </lineage>
</organism>
<comment type="caution">
    <text evidence="1">The sequence shown here is derived from an EMBL/GenBank/DDBJ whole genome shotgun (WGS) entry which is preliminary data.</text>
</comment>
<dbReference type="Proteomes" id="UP000094873">
    <property type="component" value="Unassembled WGS sequence"/>
</dbReference>
<proteinExistence type="predicted"/>
<dbReference type="EMBL" id="LXSU01000149">
    <property type="protein sequence ID" value="OCX42205.1"/>
    <property type="molecule type" value="Genomic_DNA"/>
</dbReference>
<sequence length="64" mass="7673">MVVFLKSIKMVFLIPLIVVISSIFIIDYFYFSKENETIKNQKQIEQKNTNQDKQKYLESILNQK</sequence>
<gene>
    <name evidence="1" type="ORF">A7X81_03175</name>
</gene>
<accession>A0A6M8N3E8</accession>
<protein>
    <submittedName>
        <fullName evidence="1">Uncharacterized protein</fullName>
    </submittedName>
</protein>
<keyword evidence="2" id="KW-1185">Reference proteome</keyword>
<evidence type="ECO:0000313" key="1">
    <source>
        <dbReference type="EMBL" id="OCX42205.1"/>
    </source>
</evidence>
<name>A0A6M8N3E8_9BACT</name>
<reference evidence="1 2" key="1">
    <citation type="submission" date="2016-05" db="EMBL/GenBank/DDBJ databases">
        <authorList>
            <person name="Caceres A."/>
            <person name="Munoz I."/>
            <person name="Iraola G."/>
            <person name="Diaz-Viraque F."/>
            <person name="Greif G."/>
            <person name="Collado L."/>
        </authorList>
    </citation>
    <scope>NUCLEOTIDE SEQUENCE [LARGE SCALE GENOMIC DNA]</scope>
    <source>
        <strain evidence="1 2">WBE38</strain>
    </source>
</reference>